<dbReference type="InterPro" id="IPR002035">
    <property type="entry name" value="VWF_A"/>
</dbReference>
<organism evidence="3 4">
    <name type="scientific">Leucobacter albus</name>
    <dbReference type="NCBI Taxonomy" id="272210"/>
    <lineage>
        <taxon>Bacteria</taxon>
        <taxon>Bacillati</taxon>
        <taxon>Actinomycetota</taxon>
        <taxon>Actinomycetes</taxon>
        <taxon>Micrococcales</taxon>
        <taxon>Microbacteriaceae</taxon>
        <taxon>Leucobacter</taxon>
    </lineage>
</organism>
<accession>A0ABW3TQ90</accession>
<gene>
    <name evidence="3" type="ORF">ACFQ3U_11910</name>
</gene>
<feature type="region of interest" description="Disordered" evidence="1">
    <location>
        <begin position="285"/>
        <end position="342"/>
    </location>
</feature>
<protein>
    <submittedName>
        <fullName evidence="3">VWA domain-containing protein</fullName>
    </submittedName>
</protein>
<evidence type="ECO:0000313" key="3">
    <source>
        <dbReference type="EMBL" id="MFD1202597.1"/>
    </source>
</evidence>
<dbReference type="EMBL" id="JBHTLY010000005">
    <property type="protein sequence ID" value="MFD1202597.1"/>
    <property type="molecule type" value="Genomic_DNA"/>
</dbReference>
<dbReference type="CDD" id="cd00198">
    <property type="entry name" value="vWFA"/>
    <property type="match status" value="1"/>
</dbReference>
<feature type="domain" description="VWFA" evidence="2">
    <location>
        <begin position="433"/>
        <end position="606"/>
    </location>
</feature>
<feature type="compositionally biased region" description="Polar residues" evidence="1">
    <location>
        <begin position="324"/>
        <end position="334"/>
    </location>
</feature>
<comment type="caution">
    <text evidence="3">The sequence shown here is derived from an EMBL/GenBank/DDBJ whole genome shotgun (WGS) entry which is preliminary data.</text>
</comment>
<feature type="compositionally biased region" description="Low complexity" evidence="1">
    <location>
        <begin position="305"/>
        <end position="323"/>
    </location>
</feature>
<evidence type="ECO:0000259" key="2">
    <source>
        <dbReference type="PROSITE" id="PS50234"/>
    </source>
</evidence>
<evidence type="ECO:0000256" key="1">
    <source>
        <dbReference type="SAM" id="MobiDB-lite"/>
    </source>
</evidence>
<dbReference type="SUPFAM" id="SSF53300">
    <property type="entry name" value="vWA-like"/>
    <property type="match status" value="1"/>
</dbReference>
<dbReference type="InterPro" id="IPR036465">
    <property type="entry name" value="vWFA_dom_sf"/>
</dbReference>
<name>A0ABW3TQ90_9MICO</name>
<keyword evidence="4" id="KW-1185">Reference proteome</keyword>
<dbReference type="RefSeq" id="WP_343960573.1">
    <property type="nucleotide sequence ID" value="NZ_BAAAKZ010000008.1"/>
</dbReference>
<dbReference type="Gene3D" id="3.40.50.410">
    <property type="entry name" value="von Willebrand factor, type A domain"/>
    <property type="match status" value="1"/>
</dbReference>
<feature type="compositionally biased region" description="Acidic residues" evidence="1">
    <location>
        <begin position="239"/>
        <end position="250"/>
    </location>
</feature>
<dbReference type="Proteomes" id="UP001597181">
    <property type="component" value="Unassembled WGS sequence"/>
</dbReference>
<reference evidence="4" key="1">
    <citation type="journal article" date="2019" name="Int. J. Syst. Evol. Microbiol.">
        <title>The Global Catalogue of Microorganisms (GCM) 10K type strain sequencing project: providing services to taxonomists for standard genome sequencing and annotation.</title>
        <authorList>
            <consortium name="The Broad Institute Genomics Platform"/>
            <consortium name="The Broad Institute Genome Sequencing Center for Infectious Disease"/>
            <person name="Wu L."/>
            <person name="Ma J."/>
        </authorList>
    </citation>
    <scope>NUCLEOTIDE SEQUENCE [LARGE SCALE GENOMIC DNA]</scope>
    <source>
        <strain evidence="4">CCUG 50213</strain>
    </source>
</reference>
<proteinExistence type="predicted"/>
<evidence type="ECO:0000313" key="4">
    <source>
        <dbReference type="Proteomes" id="UP001597181"/>
    </source>
</evidence>
<dbReference type="Pfam" id="PF13519">
    <property type="entry name" value="VWA_2"/>
    <property type="match status" value="1"/>
</dbReference>
<dbReference type="SMART" id="SM00327">
    <property type="entry name" value="VWA"/>
    <property type="match status" value="1"/>
</dbReference>
<feature type="region of interest" description="Disordered" evidence="1">
    <location>
        <begin position="231"/>
        <end position="267"/>
    </location>
</feature>
<dbReference type="PROSITE" id="PS50234">
    <property type="entry name" value="VWFA"/>
    <property type="match status" value="1"/>
</dbReference>
<sequence>MRPGEASPEPRLATHLAAAGRLLGVRLTLVDGCEWQFEAGGVRVGAHYFASRGHDDREATALTLRELWLPAGGGNSQGRELRRSRILAARPDLATLLITVDRLQSQRLLLSAMPGQLDPLIAATGRGIPADLLEWSPAAQWLGLLLRASLGLDTVAAAPVAEQFTPEVRLALAGSAGPEAVAAFDRLLAAVLPGYLALASGSGLAEQGAAGAAAGPENGEAAAIDLGAGDRAEGAGATEAEEGADADASGDAEAPREPELGGDEPEQPDIEAAASIDADAAVETNSSKFPSVLSDTPVPAERPRGAGLLAAPSLDAPSAEPPAISSTEPGTSEAPTRRWAPADGGASLAEYRYRLRGHGAEVRAVREVWRRLLQAQLRTRQRDARRASPEAGTLHTERLAATVAEARGGNPRPHAYRGRRAVVQPGPGLGRTDYLLVLDRSGSMQGGAAQLCADAGMVFLEALEAAARDIRDIDARHRVRSASLVRSGLIVFDREPAVVKRCAERLTDGHRAALRHTVSAAEGETNLRLALELAERELRVAKREGAGATVPVHRATPGRGAPRRVLVCISDGGFSSQAHDAEATAAAASIARLRRDGVDTWGIGIGGLGGMELFAPHAQSIASLRQLPDAIARLLVDTARRG</sequence>